<organism evidence="1">
    <name type="scientific">marine sediment metagenome</name>
    <dbReference type="NCBI Taxonomy" id="412755"/>
    <lineage>
        <taxon>unclassified sequences</taxon>
        <taxon>metagenomes</taxon>
        <taxon>ecological metagenomes</taxon>
    </lineage>
</organism>
<sequence length="37" mass="3736">MVNATTDDLPIGPKDITVDIPAGADITSVIAVAKISI</sequence>
<feature type="non-terminal residue" evidence="1">
    <location>
        <position position="37"/>
    </location>
</feature>
<dbReference type="EMBL" id="BART01007098">
    <property type="protein sequence ID" value="GAG54061.1"/>
    <property type="molecule type" value="Genomic_DNA"/>
</dbReference>
<gene>
    <name evidence="1" type="ORF">S01H4_16204</name>
</gene>
<comment type="caution">
    <text evidence="1">The sequence shown here is derived from an EMBL/GenBank/DDBJ whole genome shotgun (WGS) entry which is preliminary data.</text>
</comment>
<protein>
    <submittedName>
        <fullName evidence="1">Uncharacterized protein</fullName>
    </submittedName>
</protein>
<name>X1A189_9ZZZZ</name>
<proteinExistence type="predicted"/>
<evidence type="ECO:0000313" key="1">
    <source>
        <dbReference type="EMBL" id="GAG54061.1"/>
    </source>
</evidence>
<accession>X1A189</accession>
<dbReference type="AlphaFoldDB" id="X1A189"/>
<reference evidence="1" key="1">
    <citation type="journal article" date="2014" name="Front. Microbiol.">
        <title>High frequency of phylogenetically diverse reductive dehalogenase-homologous genes in deep subseafloor sedimentary metagenomes.</title>
        <authorList>
            <person name="Kawai M."/>
            <person name="Futagami T."/>
            <person name="Toyoda A."/>
            <person name="Takaki Y."/>
            <person name="Nishi S."/>
            <person name="Hori S."/>
            <person name="Arai W."/>
            <person name="Tsubouchi T."/>
            <person name="Morono Y."/>
            <person name="Uchiyama I."/>
            <person name="Ito T."/>
            <person name="Fujiyama A."/>
            <person name="Inagaki F."/>
            <person name="Takami H."/>
        </authorList>
    </citation>
    <scope>NUCLEOTIDE SEQUENCE</scope>
    <source>
        <strain evidence="1">Expedition CK06-06</strain>
    </source>
</reference>